<protein>
    <submittedName>
        <fullName evidence="1">Uncharacterized protein</fullName>
    </submittedName>
</protein>
<dbReference type="RefSeq" id="WP_014964458.1">
    <property type="nucleotide sequence ID" value="NC_018656.1"/>
</dbReference>
<keyword evidence="2" id="KW-1185">Reference proteome</keyword>
<organism evidence="1 2">
    <name type="scientific">Candidatus Nitrosopumilus sediminis</name>
    <dbReference type="NCBI Taxonomy" id="1229909"/>
    <lineage>
        <taxon>Archaea</taxon>
        <taxon>Nitrososphaerota</taxon>
        <taxon>Nitrososphaeria</taxon>
        <taxon>Nitrosopumilales</taxon>
        <taxon>Nitrosopumilaceae</taxon>
        <taxon>Nitrosopumilus</taxon>
    </lineage>
</organism>
<evidence type="ECO:0000313" key="1">
    <source>
        <dbReference type="EMBL" id="AFS82086.1"/>
    </source>
</evidence>
<dbReference type="STRING" id="1229909.NSED_01370"/>
<evidence type="ECO:0000313" key="2">
    <source>
        <dbReference type="Proteomes" id="UP000006100"/>
    </source>
</evidence>
<dbReference type="KEGG" id="nir:NSED_01370"/>
<accession>K0BCI6</accession>
<dbReference type="AlphaFoldDB" id="K0BCI6"/>
<dbReference type="EMBL" id="CP003843">
    <property type="protein sequence ID" value="AFS82086.1"/>
    <property type="molecule type" value="Genomic_DNA"/>
</dbReference>
<gene>
    <name evidence="1" type="ORF">NSED_01370</name>
</gene>
<name>K0BCI6_9ARCH</name>
<sequence length="156" mass="17820">MKSKNLKYHIQTHIKASKIPKKLSKSAYGYSMAEGIFVGLPASKMKGKWVQLTIPPLPPRAVVPIGHIGPWNGGGWNDKYDDPYWRAKKRPQAETGKDFQNKTTDKSGIQISDKLWKLMGLQKKRSVFVNWHFVQSPKNKRALVIDENGKRKMHIP</sequence>
<dbReference type="HOGENOM" id="CLU_1745465_0_0_2"/>
<reference evidence="1 2" key="1">
    <citation type="journal article" date="2012" name="J. Bacteriol.">
        <title>Draft Genome Sequence of an Ammonia-Oxidizing Archaeon, "Candidatus Nitrosopumilus sediminis" AR2, from Svalbard in the Arctic Circle.</title>
        <authorList>
            <person name="Park S.J."/>
            <person name="Kim J.G."/>
            <person name="Jung M.Y."/>
            <person name="Kim S.J."/>
            <person name="Cha I.T."/>
            <person name="Ghai R."/>
            <person name="Martin-Cuadrado A.B."/>
            <person name="Rodriguez-Valera F."/>
            <person name="Rhee S.K."/>
        </authorList>
    </citation>
    <scope>NUCLEOTIDE SEQUENCE [LARGE SCALE GENOMIC DNA]</scope>
    <source>
        <strain evidence="1 2">AR2</strain>
    </source>
</reference>
<dbReference type="Proteomes" id="UP000006100">
    <property type="component" value="Chromosome"/>
</dbReference>
<proteinExistence type="predicted"/>
<dbReference type="GeneID" id="13697290"/>
<dbReference type="PATRIC" id="fig|1229909.8.peg.287"/>